<gene>
    <name evidence="2" type="ORF">M9458_039615</name>
</gene>
<proteinExistence type="predicted"/>
<evidence type="ECO:0000256" key="1">
    <source>
        <dbReference type="SAM" id="MobiDB-lite"/>
    </source>
</evidence>
<comment type="caution">
    <text evidence="2">The sequence shown here is derived from an EMBL/GenBank/DDBJ whole genome shotgun (WGS) entry which is preliminary data.</text>
</comment>
<dbReference type="Proteomes" id="UP001529510">
    <property type="component" value="Unassembled WGS sequence"/>
</dbReference>
<feature type="non-terminal residue" evidence="2">
    <location>
        <position position="54"/>
    </location>
</feature>
<reference evidence="2 3" key="1">
    <citation type="submission" date="2024-05" db="EMBL/GenBank/DDBJ databases">
        <title>Genome sequencing and assembly of Indian major carp, Cirrhinus mrigala (Hamilton, 1822).</title>
        <authorList>
            <person name="Mohindra V."/>
            <person name="Chowdhury L.M."/>
            <person name="Lal K."/>
            <person name="Jena J.K."/>
        </authorList>
    </citation>
    <scope>NUCLEOTIDE SEQUENCE [LARGE SCALE GENOMIC DNA]</scope>
    <source>
        <strain evidence="2">CM1030</strain>
        <tissue evidence="2">Blood</tissue>
    </source>
</reference>
<name>A0ABD0NPS6_CIRMR</name>
<evidence type="ECO:0000313" key="3">
    <source>
        <dbReference type="Proteomes" id="UP001529510"/>
    </source>
</evidence>
<feature type="region of interest" description="Disordered" evidence="1">
    <location>
        <begin position="32"/>
        <end position="54"/>
    </location>
</feature>
<dbReference type="AlphaFoldDB" id="A0ABD0NPS6"/>
<accession>A0ABD0NPS6</accession>
<feature type="compositionally biased region" description="Pro residues" evidence="1">
    <location>
        <begin position="37"/>
        <end position="54"/>
    </location>
</feature>
<protein>
    <submittedName>
        <fullName evidence="2">Uncharacterized protein</fullName>
    </submittedName>
</protein>
<dbReference type="EMBL" id="JAMKFB020000020">
    <property type="protein sequence ID" value="KAL0163862.1"/>
    <property type="molecule type" value="Genomic_DNA"/>
</dbReference>
<organism evidence="2 3">
    <name type="scientific">Cirrhinus mrigala</name>
    <name type="common">Mrigala</name>
    <dbReference type="NCBI Taxonomy" id="683832"/>
    <lineage>
        <taxon>Eukaryota</taxon>
        <taxon>Metazoa</taxon>
        <taxon>Chordata</taxon>
        <taxon>Craniata</taxon>
        <taxon>Vertebrata</taxon>
        <taxon>Euteleostomi</taxon>
        <taxon>Actinopterygii</taxon>
        <taxon>Neopterygii</taxon>
        <taxon>Teleostei</taxon>
        <taxon>Ostariophysi</taxon>
        <taxon>Cypriniformes</taxon>
        <taxon>Cyprinidae</taxon>
        <taxon>Labeoninae</taxon>
        <taxon>Labeonini</taxon>
        <taxon>Cirrhinus</taxon>
    </lineage>
</organism>
<feature type="non-terminal residue" evidence="2">
    <location>
        <position position="1"/>
    </location>
</feature>
<sequence>LAAITLSAVVAVMLVAILCVWIAHTSPALPEATTFTPDPPEVSAPIPVPPETAA</sequence>
<evidence type="ECO:0000313" key="2">
    <source>
        <dbReference type="EMBL" id="KAL0163862.1"/>
    </source>
</evidence>
<keyword evidence="3" id="KW-1185">Reference proteome</keyword>